<dbReference type="NCBIfam" id="TIGR00778">
    <property type="entry name" value="ahpD_dom"/>
    <property type="match status" value="1"/>
</dbReference>
<dbReference type="SUPFAM" id="SSF69118">
    <property type="entry name" value="AhpD-like"/>
    <property type="match status" value="1"/>
</dbReference>
<accession>A0ABV4CLK4</accession>
<dbReference type="Pfam" id="PF02627">
    <property type="entry name" value="CMD"/>
    <property type="match status" value="1"/>
</dbReference>
<dbReference type="EMBL" id="JBGEHV010000046">
    <property type="protein sequence ID" value="MEY8041970.1"/>
    <property type="molecule type" value="Genomic_DNA"/>
</dbReference>
<dbReference type="Proteomes" id="UP001564626">
    <property type="component" value="Unassembled WGS sequence"/>
</dbReference>
<evidence type="ECO:0000313" key="2">
    <source>
        <dbReference type="EMBL" id="MEY8041970.1"/>
    </source>
</evidence>
<keyword evidence="3" id="KW-1185">Reference proteome</keyword>
<evidence type="ECO:0000313" key="3">
    <source>
        <dbReference type="Proteomes" id="UP001564626"/>
    </source>
</evidence>
<feature type="domain" description="Carboxymuconolactone decarboxylase-like" evidence="1">
    <location>
        <begin position="15"/>
        <end position="96"/>
    </location>
</feature>
<evidence type="ECO:0000259" key="1">
    <source>
        <dbReference type="Pfam" id="PF02627"/>
    </source>
</evidence>
<sequence length="150" mass="16611">MRIDLHQTDPATSRAMFALQRAAAQAWEAAGLDEELHELIKIRASQLNGCSFCLDMHTREGRARGVGEQRLDLVAVWWETDLYTPAERAALALAEAITKLSEHGVPDEVWDAAASFFDEAQLGALTWAATTINAWNRLGVTARRPIAPRE</sequence>
<name>A0ABV4CLK4_9PSEU</name>
<proteinExistence type="predicted"/>
<dbReference type="InterPro" id="IPR004675">
    <property type="entry name" value="AhpD_core"/>
</dbReference>
<dbReference type="Gene3D" id="1.20.1290.10">
    <property type="entry name" value="AhpD-like"/>
    <property type="match status" value="1"/>
</dbReference>
<dbReference type="PANTHER" id="PTHR34846:SF7">
    <property type="entry name" value="BLL7811 PROTEIN"/>
    <property type="match status" value="1"/>
</dbReference>
<protein>
    <submittedName>
        <fullName evidence="2">Carboxymuconolactone decarboxylase family protein</fullName>
    </submittedName>
</protein>
<organism evidence="2 3">
    <name type="scientific">Saccharopolyspora cebuensis</name>
    <dbReference type="NCBI Taxonomy" id="418759"/>
    <lineage>
        <taxon>Bacteria</taxon>
        <taxon>Bacillati</taxon>
        <taxon>Actinomycetota</taxon>
        <taxon>Actinomycetes</taxon>
        <taxon>Pseudonocardiales</taxon>
        <taxon>Pseudonocardiaceae</taxon>
        <taxon>Saccharopolyspora</taxon>
    </lineage>
</organism>
<reference evidence="2 3" key="1">
    <citation type="submission" date="2024-08" db="EMBL/GenBank/DDBJ databases">
        <title>Genome mining of Saccharopolyspora cebuensis PGLac3 from Nigerian medicinal plant.</title>
        <authorList>
            <person name="Ezeobiora C.E."/>
            <person name="Igbokwe N.H."/>
            <person name="Amin D.H."/>
            <person name="Mendie U.E."/>
        </authorList>
    </citation>
    <scope>NUCLEOTIDE SEQUENCE [LARGE SCALE GENOMIC DNA]</scope>
    <source>
        <strain evidence="2 3">PGLac3</strain>
    </source>
</reference>
<dbReference type="PANTHER" id="PTHR34846">
    <property type="entry name" value="4-CARBOXYMUCONOLACTONE DECARBOXYLASE FAMILY PROTEIN (AFU_ORTHOLOGUE AFUA_6G11590)"/>
    <property type="match status" value="1"/>
</dbReference>
<comment type="caution">
    <text evidence="2">The sequence shown here is derived from an EMBL/GenBank/DDBJ whole genome shotgun (WGS) entry which is preliminary data.</text>
</comment>
<dbReference type="InterPro" id="IPR003779">
    <property type="entry name" value="CMD-like"/>
</dbReference>
<gene>
    <name evidence="2" type="ORF">AB8O55_21370</name>
</gene>
<dbReference type="InterPro" id="IPR029032">
    <property type="entry name" value="AhpD-like"/>
</dbReference>
<dbReference type="RefSeq" id="WP_345358718.1">
    <property type="nucleotide sequence ID" value="NZ_BAABII010000003.1"/>
</dbReference>